<evidence type="ECO:0000256" key="1">
    <source>
        <dbReference type="ARBA" id="ARBA00001946"/>
    </source>
</evidence>
<dbReference type="CDD" id="cd12914">
    <property type="entry name" value="PDC1_DGC_like"/>
    <property type="match status" value="1"/>
</dbReference>
<keyword evidence="4" id="KW-0812">Transmembrane</keyword>
<dbReference type="EMBL" id="VKGK01000045">
    <property type="protein sequence ID" value="TRY11638.1"/>
    <property type="molecule type" value="Genomic_DNA"/>
</dbReference>
<accession>A0A553JGR4</accession>
<gene>
    <name evidence="6" type="ORF">FN961_23420</name>
</gene>
<feature type="transmembrane region" description="Helical" evidence="4">
    <location>
        <begin position="67"/>
        <end position="88"/>
    </location>
</feature>
<proteinExistence type="predicted"/>
<evidence type="ECO:0000313" key="6">
    <source>
        <dbReference type="EMBL" id="TRY11638.1"/>
    </source>
</evidence>
<dbReference type="Gene3D" id="3.30.70.270">
    <property type="match status" value="1"/>
</dbReference>
<dbReference type="InterPro" id="IPR050469">
    <property type="entry name" value="Diguanylate_Cyclase"/>
</dbReference>
<feature type="transmembrane region" description="Helical" evidence="4">
    <location>
        <begin position="12"/>
        <end position="33"/>
    </location>
</feature>
<name>A0A553JGR4_SHEHA</name>
<reference evidence="7" key="1">
    <citation type="submission" date="2019-07" db="EMBL/GenBank/DDBJ databases">
        <title>Shewanella sp. YLB-08 draft genomic sequence.</title>
        <authorList>
            <person name="Yu L."/>
        </authorList>
    </citation>
    <scope>NUCLEOTIDE SEQUENCE [LARGE SCALE GENOMIC DNA]</scope>
    <source>
        <strain evidence="7">JCM 20706</strain>
    </source>
</reference>
<dbReference type="FunFam" id="3.30.70.270:FF:000001">
    <property type="entry name" value="Diguanylate cyclase domain protein"/>
    <property type="match status" value="1"/>
</dbReference>
<dbReference type="InterPro" id="IPR043128">
    <property type="entry name" value="Rev_trsase/Diguanyl_cyclase"/>
</dbReference>
<dbReference type="RefSeq" id="WP_144042569.1">
    <property type="nucleotide sequence ID" value="NZ_BMPL01000048.1"/>
</dbReference>
<dbReference type="AlphaFoldDB" id="A0A553JGR4"/>
<dbReference type="EC" id="2.7.7.65" evidence="2"/>
<comment type="catalytic activity">
    <reaction evidence="3">
        <text>2 GTP = 3',3'-c-di-GMP + 2 diphosphate</text>
        <dbReference type="Rhea" id="RHEA:24898"/>
        <dbReference type="ChEBI" id="CHEBI:33019"/>
        <dbReference type="ChEBI" id="CHEBI:37565"/>
        <dbReference type="ChEBI" id="CHEBI:58805"/>
        <dbReference type="EC" id="2.7.7.65"/>
    </reaction>
</comment>
<comment type="cofactor">
    <cofactor evidence="1">
        <name>Mg(2+)</name>
        <dbReference type="ChEBI" id="CHEBI:18420"/>
    </cofactor>
</comment>
<evidence type="ECO:0000256" key="4">
    <source>
        <dbReference type="SAM" id="Phobius"/>
    </source>
</evidence>
<dbReference type="PANTHER" id="PTHR45138">
    <property type="entry name" value="REGULATORY COMPONENTS OF SENSORY TRANSDUCTION SYSTEM"/>
    <property type="match status" value="1"/>
</dbReference>
<dbReference type="CDD" id="cd01949">
    <property type="entry name" value="GGDEF"/>
    <property type="match status" value="1"/>
</dbReference>
<dbReference type="PANTHER" id="PTHR45138:SF9">
    <property type="entry name" value="DIGUANYLATE CYCLASE DGCM-RELATED"/>
    <property type="match status" value="1"/>
</dbReference>
<dbReference type="NCBIfam" id="TIGR00254">
    <property type="entry name" value="GGDEF"/>
    <property type="match status" value="1"/>
</dbReference>
<keyword evidence="7" id="KW-1185">Reference proteome</keyword>
<evidence type="ECO:0000256" key="2">
    <source>
        <dbReference type="ARBA" id="ARBA00012528"/>
    </source>
</evidence>
<dbReference type="InterPro" id="IPR000160">
    <property type="entry name" value="GGDEF_dom"/>
</dbReference>
<keyword evidence="4" id="KW-0472">Membrane</keyword>
<dbReference type="Proteomes" id="UP000318126">
    <property type="component" value="Unassembled WGS sequence"/>
</dbReference>
<dbReference type="SUPFAM" id="SSF55073">
    <property type="entry name" value="Nucleotide cyclase"/>
    <property type="match status" value="1"/>
</dbReference>
<evidence type="ECO:0000259" key="5">
    <source>
        <dbReference type="PROSITE" id="PS50887"/>
    </source>
</evidence>
<protein>
    <recommendedName>
        <fullName evidence="2">diguanylate cyclase</fullName>
        <ecNumber evidence="2">2.7.7.65</ecNumber>
    </recommendedName>
</protein>
<keyword evidence="4" id="KW-1133">Transmembrane helix</keyword>
<dbReference type="SMART" id="SM00267">
    <property type="entry name" value="GGDEF"/>
    <property type="match status" value="1"/>
</dbReference>
<feature type="transmembrane region" description="Helical" evidence="4">
    <location>
        <begin position="169"/>
        <end position="192"/>
    </location>
</feature>
<feature type="domain" description="GGDEF" evidence="5">
    <location>
        <begin position="581"/>
        <end position="718"/>
    </location>
</feature>
<feature type="transmembrane region" description="Helical" evidence="4">
    <location>
        <begin position="138"/>
        <end position="157"/>
    </location>
</feature>
<evidence type="ECO:0000313" key="7">
    <source>
        <dbReference type="Proteomes" id="UP000318126"/>
    </source>
</evidence>
<dbReference type="PROSITE" id="PS50887">
    <property type="entry name" value="GGDEF"/>
    <property type="match status" value="1"/>
</dbReference>
<feature type="transmembrane region" description="Helical" evidence="4">
    <location>
        <begin position="100"/>
        <end position="118"/>
    </location>
</feature>
<organism evidence="6 7">
    <name type="scientific">Shewanella hanedai</name>
    <name type="common">Alteromonas hanedai</name>
    <dbReference type="NCBI Taxonomy" id="25"/>
    <lineage>
        <taxon>Bacteria</taxon>
        <taxon>Pseudomonadati</taxon>
        <taxon>Pseudomonadota</taxon>
        <taxon>Gammaproteobacteria</taxon>
        <taxon>Alteromonadales</taxon>
        <taxon>Shewanellaceae</taxon>
        <taxon>Shewanella</taxon>
    </lineage>
</organism>
<dbReference type="GO" id="GO:0052621">
    <property type="term" value="F:diguanylate cyclase activity"/>
    <property type="evidence" value="ECO:0007669"/>
    <property type="project" value="UniProtKB-EC"/>
</dbReference>
<dbReference type="Pfam" id="PF00990">
    <property type="entry name" value="GGDEF"/>
    <property type="match status" value="1"/>
</dbReference>
<dbReference type="InterPro" id="IPR029787">
    <property type="entry name" value="Nucleotide_cyclase"/>
</dbReference>
<feature type="transmembrane region" description="Helical" evidence="4">
    <location>
        <begin position="40"/>
        <end position="61"/>
    </location>
</feature>
<sequence>MLKINQQHLKLSVLLGILGFIVNLYPIPLFGNVQLVLGNLFFVIIAILLGPWFALLCAAISSMGLIITWASPHVFIFFCLEALWLGFARRRDIYALYADIGYWLLFGMPLFYLYATIFSELPQSHLSFITLKQGINGFIYTALGSLAVTVFSGFWHLKGKVKDKKRRTFNAQITYSFTLVLTISLLSSALIFNHQVILKQQASLKQNLHDSAIHLGQATEAFLDTHKRAIDNASHWLSLSQTDIQGWQAKLTKLHHSYSGFITMLVTDDQAKIIAATPIEQLGFELVKNKSFSVKDRHYFQQAFHKEITYVSPAFWGRGFGADPIVAISAPIYQKGVSEKPIGIIEGSLNLNGFIDIEQRNLVYEYQSMILIDENERIIYASKELALPVLSTFKSVESGQKYKTSLQLINLYDLKNPNPEFVYTNYQLNNGWELYVVKPFSPLLQLLETQYLTTFAILLLSLVITVIVTRVISARLTEPLTIIANKFADKGQRNAADFHIDEESPQEFLTLYQSIKKSKQELVSYQLELEEKVAIRTFELEKANIKLQSLAEKDDLTGLYNRRCAESKFSTTYNLCLRSNEPMIVAILDIDNFKGINDTFGHLAGDECLRMIAKCMKRFFKRDSDVIARYGGEEFLIILPMTNTDMVEEHLNEFRTKVKELVIHPPQGGEDIMMTVSIGAIMAQASYSKNLEEWFKQADLNLYQAKNQGRDKVIVTKPLLPNSANFIS</sequence>
<feature type="transmembrane region" description="Helical" evidence="4">
    <location>
        <begin position="451"/>
        <end position="472"/>
    </location>
</feature>
<comment type="caution">
    <text evidence="6">The sequence shown here is derived from an EMBL/GenBank/DDBJ whole genome shotgun (WGS) entry which is preliminary data.</text>
</comment>
<dbReference type="OrthoDB" id="8572793at2"/>
<dbReference type="Gene3D" id="3.30.450.20">
    <property type="entry name" value="PAS domain"/>
    <property type="match status" value="1"/>
</dbReference>
<evidence type="ECO:0000256" key="3">
    <source>
        <dbReference type="ARBA" id="ARBA00034247"/>
    </source>
</evidence>